<name>A0A3B0UI39_9ZZZZ</name>
<accession>A0A3B0UI39</accession>
<dbReference type="GO" id="GO:0005829">
    <property type="term" value="C:cytosol"/>
    <property type="evidence" value="ECO:0007669"/>
    <property type="project" value="TreeGrafter"/>
</dbReference>
<dbReference type="AlphaFoldDB" id="A0A3B0UI39"/>
<dbReference type="Gene3D" id="3.30.70.120">
    <property type="match status" value="1"/>
</dbReference>
<reference evidence="1" key="1">
    <citation type="submission" date="2018-06" db="EMBL/GenBank/DDBJ databases">
        <authorList>
            <person name="Zhirakovskaya E."/>
        </authorList>
    </citation>
    <scope>NUCLEOTIDE SEQUENCE</scope>
</reference>
<dbReference type="Pfam" id="PF00543">
    <property type="entry name" value="P-II"/>
    <property type="match status" value="1"/>
</dbReference>
<proteinExistence type="predicted"/>
<dbReference type="PANTHER" id="PTHR30115:SF11">
    <property type="entry name" value="NITROGEN REGULATORY PROTEIN P-II HOMOLOG"/>
    <property type="match status" value="1"/>
</dbReference>
<dbReference type="InterPro" id="IPR015867">
    <property type="entry name" value="N-reg_PII/ATP_PRibTrfase_C"/>
</dbReference>
<dbReference type="PROSITE" id="PS51343">
    <property type="entry name" value="PII_GLNB_DOM"/>
    <property type="match status" value="1"/>
</dbReference>
<dbReference type="PROSITE" id="PS00638">
    <property type="entry name" value="PII_GLNB_CTER"/>
    <property type="match status" value="1"/>
</dbReference>
<gene>
    <name evidence="1" type="ORF">MNBD_BACTEROID07-592</name>
</gene>
<dbReference type="GO" id="GO:0006808">
    <property type="term" value="P:regulation of nitrogen utilization"/>
    <property type="evidence" value="ECO:0007669"/>
    <property type="project" value="InterPro"/>
</dbReference>
<dbReference type="SUPFAM" id="SSF54913">
    <property type="entry name" value="GlnB-like"/>
    <property type="match status" value="1"/>
</dbReference>
<dbReference type="InterPro" id="IPR017918">
    <property type="entry name" value="N-reg_PII_CS"/>
</dbReference>
<dbReference type="GO" id="GO:0030234">
    <property type="term" value="F:enzyme regulator activity"/>
    <property type="evidence" value="ECO:0007669"/>
    <property type="project" value="InterPro"/>
</dbReference>
<organism evidence="1">
    <name type="scientific">hydrothermal vent metagenome</name>
    <dbReference type="NCBI Taxonomy" id="652676"/>
    <lineage>
        <taxon>unclassified sequences</taxon>
        <taxon>metagenomes</taxon>
        <taxon>ecological metagenomes</taxon>
    </lineage>
</organism>
<protein>
    <submittedName>
        <fullName evidence="1">Nitrogen regulatory protein P-II</fullName>
    </submittedName>
</protein>
<sequence length="119" mass="13581">MKRIEAIVRKSKFEDVKKALYEVGIEWFSYWEITGLGKSTEEQVVRGQVFESHFIQRYMLSIVLRDKYLDATVSAIMESGRTGEMGDGKIFVSDIEASYRIRTGESGPEALYNKGNGKK</sequence>
<dbReference type="GO" id="GO:0005524">
    <property type="term" value="F:ATP binding"/>
    <property type="evidence" value="ECO:0007669"/>
    <property type="project" value="TreeGrafter"/>
</dbReference>
<dbReference type="PRINTS" id="PR00340">
    <property type="entry name" value="PIIGLNB"/>
</dbReference>
<dbReference type="InterPro" id="IPR002187">
    <property type="entry name" value="N-reg_PII"/>
</dbReference>
<dbReference type="SMART" id="SM00938">
    <property type="entry name" value="P-II"/>
    <property type="match status" value="1"/>
</dbReference>
<evidence type="ECO:0000313" key="1">
    <source>
        <dbReference type="EMBL" id="VAW30298.1"/>
    </source>
</evidence>
<dbReference type="EMBL" id="UOET01000498">
    <property type="protein sequence ID" value="VAW30298.1"/>
    <property type="molecule type" value="Genomic_DNA"/>
</dbReference>
<dbReference type="PANTHER" id="PTHR30115">
    <property type="entry name" value="NITROGEN REGULATORY PROTEIN P-II"/>
    <property type="match status" value="1"/>
</dbReference>
<dbReference type="InterPro" id="IPR011322">
    <property type="entry name" value="N-reg_PII-like_a/b"/>
</dbReference>